<evidence type="ECO:0000313" key="3">
    <source>
        <dbReference type="Proteomes" id="UP000314294"/>
    </source>
</evidence>
<name>A0A4Z2G383_9TELE</name>
<evidence type="ECO:0000313" key="2">
    <source>
        <dbReference type="EMBL" id="TNN47495.1"/>
    </source>
</evidence>
<dbReference type="EMBL" id="SRLO01000740">
    <property type="protein sequence ID" value="TNN47495.1"/>
    <property type="molecule type" value="Genomic_DNA"/>
</dbReference>
<feature type="compositionally biased region" description="Polar residues" evidence="1">
    <location>
        <begin position="51"/>
        <end position="61"/>
    </location>
</feature>
<proteinExistence type="predicted"/>
<sequence length="75" mass="8347">MVNKFHEKTKSNRESVRLPVLPDVSALPVARAPGLSLYGVLHVASDKGNHESNGSLKYNSQLREHESLRPQTAKR</sequence>
<feature type="region of interest" description="Disordered" evidence="1">
    <location>
        <begin position="45"/>
        <end position="75"/>
    </location>
</feature>
<organism evidence="2 3">
    <name type="scientific">Liparis tanakae</name>
    <name type="common">Tanaka's snailfish</name>
    <dbReference type="NCBI Taxonomy" id="230148"/>
    <lineage>
        <taxon>Eukaryota</taxon>
        <taxon>Metazoa</taxon>
        <taxon>Chordata</taxon>
        <taxon>Craniata</taxon>
        <taxon>Vertebrata</taxon>
        <taxon>Euteleostomi</taxon>
        <taxon>Actinopterygii</taxon>
        <taxon>Neopterygii</taxon>
        <taxon>Teleostei</taxon>
        <taxon>Neoteleostei</taxon>
        <taxon>Acanthomorphata</taxon>
        <taxon>Eupercaria</taxon>
        <taxon>Perciformes</taxon>
        <taxon>Cottioidei</taxon>
        <taxon>Cottales</taxon>
        <taxon>Liparidae</taxon>
        <taxon>Liparis</taxon>
    </lineage>
</organism>
<dbReference type="AlphaFoldDB" id="A0A4Z2G383"/>
<reference evidence="2 3" key="1">
    <citation type="submission" date="2019-03" db="EMBL/GenBank/DDBJ databases">
        <title>First draft genome of Liparis tanakae, snailfish: a comprehensive survey of snailfish specific genes.</title>
        <authorList>
            <person name="Kim W."/>
            <person name="Song I."/>
            <person name="Jeong J.-H."/>
            <person name="Kim D."/>
            <person name="Kim S."/>
            <person name="Ryu S."/>
            <person name="Song J.Y."/>
            <person name="Lee S.K."/>
        </authorList>
    </citation>
    <scope>NUCLEOTIDE SEQUENCE [LARGE SCALE GENOMIC DNA]</scope>
    <source>
        <tissue evidence="2">Muscle</tissue>
    </source>
</reference>
<protein>
    <submittedName>
        <fullName evidence="2">Uncharacterized protein</fullName>
    </submittedName>
</protein>
<comment type="caution">
    <text evidence="2">The sequence shown here is derived from an EMBL/GenBank/DDBJ whole genome shotgun (WGS) entry which is preliminary data.</text>
</comment>
<gene>
    <name evidence="2" type="ORF">EYF80_042317</name>
</gene>
<accession>A0A4Z2G383</accession>
<keyword evidence="3" id="KW-1185">Reference proteome</keyword>
<dbReference type="Proteomes" id="UP000314294">
    <property type="component" value="Unassembled WGS sequence"/>
</dbReference>
<evidence type="ECO:0000256" key="1">
    <source>
        <dbReference type="SAM" id="MobiDB-lite"/>
    </source>
</evidence>